<dbReference type="EMBL" id="JACTNZ010000007">
    <property type="protein sequence ID" value="KAG5539025.1"/>
    <property type="molecule type" value="Genomic_DNA"/>
</dbReference>
<keyword evidence="1 8" id="KW-0479">Metal-binding</keyword>
<dbReference type="AlphaFoldDB" id="A0AAV6JIC1"/>
<dbReference type="GO" id="GO:0016491">
    <property type="term" value="F:oxidoreductase activity"/>
    <property type="evidence" value="ECO:0007669"/>
    <property type="project" value="UniProtKB-KW"/>
</dbReference>
<dbReference type="InterPro" id="IPR036410">
    <property type="entry name" value="HSP_DnaJ_Cys-rich_dom_sf"/>
</dbReference>
<dbReference type="PRINTS" id="PR00625">
    <property type="entry name" value="JDOMAIN"/>
</dbReference>
<dbReference type="Gene3D" id="3.90.25.10">
    <property type="entry name" value="UDP-galactose 4-epimerase, domain 1"/>
    <property type="match status" value="1"/>
</dbReference>
<dbReference type="GO" id="GO:0051082">
    <property type="term" value="F:unfolded protein binding"/>
    <property type="evidence" value="ECO:0007669"/>
    <property type="project" value="InterPro"/>
</dbReference>
<dbReference type="CDD" id="cd06257">
    <property type="entry name" value="DnaJ"/>
    <property type="match status" value="1"/>
</dbReference>
<keyword evidence="12" id="KW-1185">Reference proteome</keyword>
<evidence type="ECO:0000256" key="6">
    <source>
        <dbReference type="ARBA" id="ARBA00023002"/>
    </source>
</evidence>
<dbReference type="InterPro" id="IPR001623">
    <property type="entry name" value="DnaJ_domain"/>
</dbReference>
<dbReference type="Gene3D" id="3.40.50.720">
    <property type="entry name" value="NAD(P)-binding Rossmann-like Domain"/>
    <property type="match status" value="1"/>
</dbReference>
<evidence type="ECO:0000256" key="3">
    <source>
        <dbReference type="ARBA" id="ARBA00022771"/>
    </source>
</evidence>
<reference evidence="11" key="1">
    <citation type="submission" date="2020-08" db="EMBL/GenBank/DDBJ databases">
        <title>Plant Genome Project.</title>
        <authorList>
            <person name="Zhang R.-G."/>
        </authorList>
    </citation>
    <scope>NUCLEOTIDE SEQUENCE</scope>
    <source>
        <strain evidence="11">WSP0</strain>
        <tissue evidence="11">Leaf</tissue>
    </source>
</reference>
<dbReference type="InterPro" id="IPR018253">
    <property type="entry name" value="DnaJ_domain_CS"/>
</dbReference>
<dbReference type="Gene3D" id="2.60.260.20">
    <property type="entry name" value="Urease metallochaperone UreE, N-terminal domain"/>
    <property type="match status" value="2"/>
</dbReference>
<feature type="domain" description="CR-type" evidence="10">
    <location>
        <begin position="507"/>
        <end position="585"/>
    </location>
</feature>
<dbReference type="HAMAP" id="MF_01152">
    <property type="entry name" value="DnaJ"/>
    <property type="match status" value="1"/>
</dbReference>
<evidence type="ECO:0000256" key="7">
    <source>
        <dbReference type="ARBA" id="ARBA00023186"/>
    </source>
</evidence>
<dbReference type="SUPFAM" id="SSF51735">
    <property type="entry name" value="NAD(P)-binding Rossmann-fold domains"/>
    <property type="match status" value="1"/>
</dbReference>
<dbReference type="GO" id="GO:0005737">
    <property type="term" value="C:cytoplasm"/>
    <property type="evidence" value="ECO:0007669"/>
    <property type="project" value="TreeGrafter"/>
</dbReference>
<dbReference type="Pfam" id="PF00684">
    <property type="entry name" value="DnaJ_CXXCXGXG"/>
    <property type="match status" value="1"/>
</dbReference>
<dbReference type="PROSITE" id="PS00636">
    <property type="entry name" value="DNAJ_1"/>
    <property type="match status" value="1"/>
</dbReference>
<proteinExistence type="inferred from homology"/>
<keyword evidence="7" id="KW-0143">Chaperone</keyword>
<dbReference type="PANTHER" id="PTHR43096:SF52">
    <property type="entry name" value="DNAJ HOMOLOG 1, MITOCHONDRIAL-RELATED"/>
    <property type="match status" value="1"/>
</dbReference>
<dbReference type="GO" id="GO:0009408">
    <property type="term" value="P:response to heat"/>
    <property type="evidence" value="ECO:0007669"/>
    <property type="project" value="InterPro"/>
</dbReference>
<evidence type="ECO:0000313" key="12">
    <source>
        <dbReference type="Proteomes" id="UP000823749"/>
    </source>
</evidence>
<dbReference type="PROSITE" id="PS50076">
    <property type="entry name" value="DNAJ_2"/>
    <property type="match status" value="1"/>
</dbReference>
<dbReference type="FunFam" id="2.10.230.10:FF:000002">
    <property type="entry name" value="Molecular chaperone DnaJ"/>
    <property type="match status" value="1"/>
</dbReference>
<evidence type="ECO:0000256" key="2">
    <source>
        <dbReference type="ARBA" id="ARBA00022737"/>
    </source>
</evidence>
<dbReference type="SUPFAM" id="SSF57938">
    <property type="entry name" value="DnaJ/Hsp40 cysteine-rich domain"/>
    <property type="match status" value="1"/>
</dbReference>
<dbReference type="Gene3D" id="1.10.287.110">
    <property type="entry name" value="DnaJ domain"/>
    <property type="match status" value="1"/>
</dbReference>
<evidence type="ECO:0000313" key="11">
    <source>
        <dbReference type="EMBL" id="KAG5539025.1"/>
    </source>
</evidence>
<dbReference type="PANTHER" id="PTHR43096">
    <property type="entry name" value="DNAJ HOMOLOG 1, MITOCHONDRIAL-RELATED"/>
    <property type="match status" value="1"/>
</dbReference>
<feature type="zinc finger region" description="CR-type" evidence="8">
    <location>
        <begin position="507"/>
        <end position="585"/>
    </location>
</feature>
<dbReference type="CDD" id="cd05259">
    <property type="entry name" value="PCBER_SDR_a"/>
    <property type="match status" value="1"/>
</dbReference>
<dbReference type="Pfam" id="PF05368">
    <property type="entry name" value="NmrA"/>
    <property type="match status" value="1"/>
</dbReference>
<protein>
    <submittedName>
        <fullName evidence="11">Uncharacterized protein</fullName>
    </submittedName>
</protein>
<dbReference type="InterPro" id="IPR036869">
    <property type="entry name" value="J_dom_sf"/>
</dbReference>
<evidence type="ECO:0000259" key="10">
    <source>
        <dbReference type="PROSITE" id="PS51188"/>
    </source>
</evidence>
<dbReference type="GO" id="GO:0031072">
    <property type="term" value="F:heat shock protein binding"/>
    <property type="evidence" value="ECO:0007669"/>
    <property type="project" value="InterPro"/>
</dbReference>
<dbReference type="InterPro" id="IPR045312">
    <property type="entry name" value="PCBER-like"/>
</dbReference>
<dbReference type="SUPFAM" id="SSF49493">
    <property type="entry name" value="HSP40/DnaJ peptide-binding domain"/>
    <property type="match status" value="2"/>
</dbReference>
<sequence length="738" mass="82090">MITGLDKILVFGGTGYLGKHVVRASIKMGHPTYVYGRPITPNSNPSNSKMELHKEFQSMGVILIQGELSEHEKLVSLIKQVDIVISALGTPCYMEQLRIIDAIKRFIPSEFGCEEDLITAVLPPFQDLLDKKRKIRRATEATGVPFTFLSSTCFCAYFLSFLLHPHDKYSEELTIYGTGESKAVFTHEEDVAIYVIRAANDLRTCNRTVLFRPSKNILSQLELVSLWEKKTSRSYNKVFVHEEELVALSETSPHPENVRAAIIHSIFVKGDMANFEIGEDEMEVSKLYPDVEYTTVDQLLNDFMANPPEFRYIYESLLRVGYRRYGSGVFNQPRVFSSWNYRNGIREAANNNRSWLPLGVLKSNLGASTPRSIHGTAFTAARDYYDILGVNNNANAPEIKKAYYGLAKQLHPDTNKNDPEAEKKFQEVQKAYEVLKDEEKRAQYDQLGHDAFEENDDGSGKGRWGPGVDNIWDIFPGFRPIFDRDGGKDVKVLIVAVELSFMEAVQGCNKTLTFQADLPCDTCGGAGVPPGTRPETCRTCRGSGMINKVTGPFRIQVTCSSCRGSGKIVKNFCKSCNGDKTVRGPKTIKLDIMPGVDDNDTIRAYGSGGADPDGNQPGDLYVTIKVREDPVFRREGPDIHVDAVLSIPQATLGGTIQVPTLMGDVVVKVRPGTQPGQKVVLKQKGIKTRNSYSFGDQYVHFIVSIPMNLSQRQRELIEELAKEEQGEYNKGAAAGASA</sequence>
<keyword evidence="3 8" id="KW-0863">Zinc-finger</keyword>
<organism evidence="11 12">
    <name type="scientific">Rhododendron griersonianum</name>
    <dbReference type="NCBI Taxonomy" id="479676"/>
    <lineage>
        <taxon>Eukaryota</taxon>
        <taxon>Viridiplantae</taxon>
        <taxon>Streptophyta</taxon>
        <taxon>Embryophyta</taxon>
        <taxon>Tracheophyta</taxon>
        <taxon>Spermatophyta</taxon>
        <taxon>Magnoliopsida</taxon>
        <taxon>eudicotyledons</taxon>
        <taxon>Gunneridae</taxon>
        <taxon>Pentapetalae</taxon>
        <taxon>asterids</taxon>
        <taxon>Ericales</taxon>
        <taxon>Ericaceae</taxon>
        <taxon>Ericoideae</taxon>
        <taxon>Rhodoreae</taxon>
        <taxon>Rhododendron</taxon>
    </lineage>
</organism>
<dbReference type="InterPro" id="IPR008030">
    <property type="entry name" value="NmrA-like"/>
</dbReference>
<keyword evidence="4 8" id="KW-0862">Zinc</keyword>
<dbReference type="CDD" id="cd10719">
    <property type="entry name" value="DnaJ_zf"/>
    <property type="match status" value="1"/>
</dbReference>
<accession>A0AAV6JIC1</accession>
<dbReference type="GO" id="GO:0042026">
    <property type="term" value="P:protein refolding"/>
    <property type="evidence" value="ECO:0007669"/>
    <property type="project" value="TreeGrafter"/>
</dbReference>
<dbReference type="InterPro" id="IPR036291">
    <property type="entry name" value="NAD(P)-bd_dom_sf"/>
</dbReference>
<evidence type="ECO:0000256" key="4">
    <source>
        <dbReference type="ARBA" id="ARBA00022833"/>
    </source>
</evidence>
<feature type="domain" description="J" evidence="9">
    <location>
        <begin position="383"/>
        <end position="448"/>
    </location>
</feature>
<dbReference type="InterPro" id="IPR002939">
    <property type="entry name" value="DnaJ_C"/>
</dbReference>
<dbReference type="Pfam" id="PF00226">
    <property type="entry name" value="DnaJ"/>
    <property type="match status" value="1"/>
</dbReference>
<dbReference type="SMART" id="SM00271">
    <property type="entry name" value="DnaJ"/>
    <property type="match status" value="1"/>
</dbReference>
<dbReference type="Gene3D" id="2.10.230.10">
    <property type="entry name" value="Heat shock protein DnaJ, cysteine-rich domain"/>
    <property type="match status" value="1"/>
</dbReference>
<evidence type="ECO:0000259" key="9">
    <source>
        <dbReference type="PROSITE" id="PS50076"/>
    </source>
</evidence>
<comment type="caution">
    <text evidence="11">The sequence shown here is derived from an EMBL/GenBank/DDBJ whole genome shotgun (WGS) entry which is preliminary data.</text>
</comment>
<dbReference type="Pfam" id="PF01556">
    <property type="entry name" value="DnaJ_C"/>
    <property type="match status" value="1"/>
</dbReference>
<dbReference type="InterPro" id="IPR001305">
    <property type="entry name" value="HSP_DnaJ_Cys-rich_dom"/>
</dbReference>
<dbReference type="NCBIfam" id="NF008035">
    <property type="entry name" value="PRK10767.1"/>
    <property type="match status" value="1"/>
</dbReference>
<keyword evidence="5" id="KW-0521">NADP</keyword>
<dbReference type="SUPFAM" id="SSF46565">
    <property type="entry name" value="Chaperone J-domain"/>
    <property type="match status" value="1"/>
</dbReference>
<dbReference type="FunFam" id="2.60.260.20:FF:000005">
    <property type="entry name" value="Chaperone protein dnaJ 1, mitochondrial"/>
    <property type="match status" value="1"/>
</dbReference>
<keyword evidence="6" id="KW-0560">Oxidoreductase</keyword>
<evidence type="ECO:0000256" key="1">
    <source>
        <dbReference type="ARBA" id="ARBA00022723"/>
    </source>
</evidence>
<name>A0AAV6JIC1_9ERIC</name>
<evidence type="ECO:0000256" key="8">
    <source>
        <dbReference type="PROSITE-ProRule" id="PRU00546"/>
    </source>
</evidence>
<gene>
    <name evidence="11" type="ORF">RHGRI_019546</name>
</gene>
<dbReference type="CDD" id="cd10747">
    <property type="entry name" value="DnaJ_C"/>
    <property type="match status" value="1"/>
</dbReference>
<dbReference type="Proteomes" id="UP000823749">
    <property type="component" value="Chromosome 7"/>
</dbReference>
<dbReference type="InterPro" id="IPR012724">
    <property type="entry name" value="DnaJ"/>
</dbReference>
<dbReference type="InterPro" id="IPR008971">
    <property type="entry name" value="HSP40/DnaJ_pept-bd"/>
</dbReference>
<dbReference type="PROSITE" id="PS51188">
    <property type="entry name" value="ZF_CR"/>
    <property type="match status" value="1"/>
</dbReference>
<keyword evidence="2" id="KW-0677">Repeat</keyword>
<evidence type="ECO:0000256" key="5">
    <source>
        <dbReference type="ARBA" id="ARBA00022857"/>
    </source>
</evidence>
<dbReference type="GO" id="GO:0008270">
    <property type="term" value="F:zinc ion binding"/>
    <property type="evidence" value="ECO:0007669"/>
    <property type="project" value="UniProtKB-KW"/>
</dbReference>
<dbReference type="GO" id="GO:0005524">
    <property type="term" value="F:ATP binding"/>
    <property type="evidence" value="ECO:0007669"/>
    <property type="project" value="InterPro"/>
</dbReference>